<proteinExistence type="predicted"/>
<evidence type="ECO:0000259" key="2">
    <source>
        <dbReference type="PROSITE" id="PS51644"/>
    </source>
</evidence>
<dbReference type="EMBL" id="JACSYB010000001">
    <property type="protein sequence ID" value="MCG8148172.1"/>
    <property type="molecule type" value="Genomic_DNA"/>
</dbReference>
<dbReference type="InterPro" id="IPR001357">
    <property type="entry name" value="BRCT_dom"/>
</dbReference>
<dbReference type="InterPro" id="IPR025605">
    <property type="entry name" value="OST-HTH/LOTUS_dom"/>
</dbReference>
<protein>
    <submittedName>
        <fullName evidence="3">NYN domain-containing protein</fullName>
    </submittedName>
</protein>
<reference evidence="3" key="1">
    <citation type="submission" date="2021-08" db="EMBL/GenBank/DDBJ databases">
        <title>Complete genome sequence of Moraxella sp strain PS-22.</title>
        <authorList>
            <person name="Das S.K."/>
        </authorList>
    </citation>
    <scope>NUCLEOTIDE SEQUENCE</scope>
    <source>
        <strain evidence="3">PS-22</strain>
    </source>
</reference>
<feature type="domain" description="HTH OST-type" evidence="2">
    <location>
        <begin position="199"/>
        <end position="273"/>
    </location>
</feature>
<accession>A0A9X2A4E2</accession>
<dbReference type="Gene3D" id="3.40.50.1010">
    <property type="entry name" value="5'-nuclease"/>
    <property type="match status" value="1"/>
</dbReference>
<name>A0A9X2A4E2_9GAMM</name>
<keyword evidence="4" id="KW-1185">Reference proteome</keyword>
<dbReference type="PANTHER" id="PTHR35811">
    <property type="entry name" value="SLR1870 PROTEIN"/>
    <property type="match status" value="1"/>
</dbReference>
<organism evidence="3 4">
    <name type="scientific">Moraxella tetraodonis</name>
    <dbReference type="NCBI Taxonomy" id="2767221"/>
    <lineage>
        <taxon>Bacteria</taxon>
        <taxon>Pseudomonadati</taxon>
        <taxon>Pseudomonadota</taxon>
        <taxon>Gammaproteobacteria</taxon>
        <taxon>Moraxellales</taxon>
        <taxon>Moraxellaceae</taxon>
        <taxon>Moraxella</taxon>
    </lineage>
</organism>
<evidence type="ECO:0000313" key="4">
    <source>
        <dbReference type="Proteomes" id="UP001139238"/>
    </source>
</evidence>
<dbReference type="Proteomes" id="UP001139238">
    <property type="component" value="Unassembled WGS sequence"/>
</dbReference>
<feature type="domain" description="BRCT" evidence="1">
    <location>
        <begin position="1"/>
        <end position="58"/>
    </location>
</feature>
<sequence length="350" mass="39433">MGGRVTKDNSAKLAVLIDADNSSAKKIPLILQEVAKYGVASVKRVYGDWSSENLKNWRDVLLPHAITPVQQFAYTSGKDATDMMLIINAMDLLYSKALDGFCIVSSDSDFTPLASRIRESGLVVYGFGEKSKTPEAFINACDKFIYIENLEDINKTDTSIQLITSTNNDNNQVVNPTQVTEVKNFEKLQLDSVSTQLTIDSATLQLIYKAIKDTADDDGWAYLGNLGKYLVMLKPDFDVRTFGCNKLSELLEKLGLFTFQRRGSQIFVRKKASFSKFLKAVQDTIIAKYGINQWVYLNPLAIEINKSYPNLDVSEYDCKSIYQALLKIESKYFEFSDDKRKLQLLQSKNS</sequence>
<dbReference type="PROSITE" id="PS50172">
    <property type="entry name" value="BRCT"/>
    <property type="match status" value="1"/>
</dbReference>
<gene>
    <name evidence="3" type="ORF">H9W84_08535</name>
</gene>
<dbReference type="Gene3D" id="3.30.420.610">
    <property type="entry name" value="LOTUS domain-like"/>
    <property type="match status" value="1"/>
</dbReference>
<dbReference type="GO" id="GO:0004540">
    <property type="term" value="F:RNA nuclease activity"/>
    <property type="evidence" value="ECO:0007669"/>
    <property type="project" value="InterPro"/>
</dbReference>
<dbReference type="PANTHER" id="PTHR35811:SF1">
    <property type="entry name" value="HTH OST-TYPE DOMAIN-CONTAINING PROTEIN"/>
    <property type="match status" value="1"/>
</dbReference>
<dbReference type="InterPro" id="IPR021139">
    <property type="entry name" value="NYN"/>
</dbReference>
<dbReference type="PROSITE" id="PS51644">
    <property type="entry name" value="HTH_OST"/>
    <property type="match status" value="1"/>
</dbReference>
<dbReference type="AlphaFoldDB" id="A0A9X2A4E2"/>
<dbReference type="CDD" id="cd10146">
    <property type="entry name" value="LabA_like_C"/>
    <property type="match status" value="1"/>
</dbReference>
<evidence type="ECO:0000313" key="3">
    <source>
        <dbReference type="EMBL" id="MCG8148172.1"/>
    </source>
</evidence>
<comment type="caution">
    <text evidence="3">The sequence shown here is derived from an EMBL/GenBank/DDBJ whole genome shotgun (WGS) entry which is preliminary data.</text>
</comment>
<dbReference type="InterPro" id="IPR041966">
    <property type="entry name" value="LOTUS-like"/>
</dbReference>
<evidence type="ECO:0000259" key="1">
    <source>
        <dbReference type="PROSITE" id="PS50172"/>
    </source>
</evidence>
<dbReference type="Pfam" id="PF01936">
    <property type="entry name" value="NYN"/>
    <property type="match status" value="1"/>
</dbReference>
<dbReference type="Pfam" id="PF12872">
    <property type="entry name" value="OST-HTH"/>
    <property type="match status" value="1"/>
</dbReference>
<dbReference type="CDD" id="cd11297">
    <property type="entry name" value="PIN_LabA-like_N_1"/>
    <property type="match status" value="1"/>
</dbReference>